<dbReference type="Gene3D" id="2.30.30.60">
    <property type="match status" value="1"/>
</dbReference>
<gene>
    <name evidence="7" type="ORF">DESUT3_16890</name>
</gene>
<keyword evidence="2 5" id="KW-0812">Transmembrane</keyword>
<evidence type="ECO:0000313" key="8">
    <source>
        <dbReference type="Proteomes" id="UP001319827"/>
    </source>
</evidence>
<organism evidence="7 8">
    <name type="scientific">Desulfuromonas versatilis</name>
    <dbReference type="NCBI Taxonomy" id="2802975"/>
    <lineage>
        <taxon>Bacteria</taxon>
        <taxon>Pseudomonadati</taxon>
        <taxon>Thermodesulfobacteriota</taxon>
        <taxon>Desulfuromonadia</taxon>
        <taxon>Desulfuromonadales</taxon>
        <taxon>Desulfuromonadaceae</taxon>
        <taxon>Desulfuromonas</taxon>
    </lineage>
</organism>
<evidence type="ECO:0000256" key="5">
    <source>
        <dbReference type="SAM" id="Phobius"/>
    </source>
</evidence>
<evidence type="ECO:0000256" key="3">
    <source>
        <dbReference type="ARBA" id="ARBA00022989"/>
    </source>
</evidence>
<dbReference type="PANTHER" id="PTHR30566">
    <property type="entry name" value="YNAI-RELATED MECHANOSENSITIVE ION CHANNEL"/>
    <property type="match status" value="1"/>
</dbReference>
<keyword evidence="8" id="KW-1185">Reference proteome</keyword>
<evidence type="ECO:0000256" key="4">
    <source>
        <dbReference type="ARBA" id="ARBA00023136"/>
    </source>
</evidence>
<evidence type="ECO:0000313" key="7">
    <source>
        <dbReference type="EMBL" id="BCR04620.1"/>
    </source>
</evidence>
<feature type="transmembrane region" description="Helical" evidence="5">
    <location>
        <begin position="138"/>
        <end position="161"/>
    </location>
</feature>
<sequence length="368" mass="41068">MNLEAVLHRFAPLEEMIVSLGLVFAAAAVGWLIYLAAFKGLHRFAGRTDTALDNSLVRRWRGPGRVLVPLLLIILVAPSLKFPPEVLGVLRNLISVAFIGGLAWLLVNTTFAVRDLFLNRYDVSVRDNLKARVVHTQVNVLVKILLVVIFVIALASMLMTFEKIRQVGVSLLASAGLVGIIAGFAAQRSLATLIAGIQIAITQPIRIDDVVIVEGEWGRIEEITLTYVVVRIWDLRRLVVPITWFLEKPFQNWTRISADILGTVFLYTDYTVPVEALRQELDRVLKGSQNWDGKVSGLVVTNATERSMELRALMSAADSGRAWDLRCEVREKLIDFIRRNYPESLPRVRAELKSDVPLERGLLGADPT</sequence>
<dbReference type="RefSeq" id="WP_225911660.1">
    <property type="nucleotide sequence ID" value="NZ_AP024355.1"/>
</dbReference>
<keyword evidence="3 5" id="KW-1133">Transmembrane helix</keyword>
<reference evidence="7 8" key="2">
    <citation type="journal article" date="2021" name="Int. J. Syst. Evol. Microbiol.">
        <title>Isolation and Polyphasic Characterization of Desulfuromonas versatilis sp. Nov., an Electrogenic Bacteria Capable of Versatile Metabolism Isolated from a Graphene Oxide-Reducing Enrichment Culture.</title>
        <authorList>
            <person name="Xie L."/>
            <person name="Yoshida N."/>
            <person name="Ishii S."/>
            <person name="Meng L."/>
        </authorList>
    </citation>
    <scope>NUCLEOTIDE SEQUENCE [LARGE SCALE GENOMIC DNA]</scope>
    <source>
        <strain evidence="7 8">NIT-T3</strain>
    </source>
</reference>
<dbReference type="EMBL" id="AP024355">
    <property type="protein sequence ID" value="BCR04620.1"/>
    <property type="molecule type" value="Genomic_DNA"/>
</dbReference>
<accession>A0ABN6DX48</accession>
<feature type="transmembrane region" description="Helical" evidence="5">
    <location>
        <begin position="16"/>
        <end position="37"/>
    </location>
</feature>
<evidence type="ECO:0000256" key="2">
    <source>
        <dbReference type="ARBA" id="ARBA00022692"/>
    </source>
</evidence>
<name>A0ABN6DX48_9BACT</name>
<evidence type="ECO:0000256" key="1">
    <source>
        <dbReference type="ARBA" id="ARBA00004370"/>
    </source>
</evidence>
<feature type="domain" description="Mechanosensitive ion channel MscS" evidence="6">
    <location>
        <begin position="190"/>
        <end position="255"/>
    </location>
</feature>
<dbReference type="InterPro" id="IPR006685">
    <property type="entry name" value="MscS_channel_2nd"/>
</dbReference>
<dbReference type="Proteomes" id="UP001319827">
    <property type="component" value="Chromosome"/>
</dbReference>
<dbReference type="InterPro" id="IPR023408">
    <property type="entry name" value="MscS_beta-dom_sf"/>
</dbReference>
<dbReference type="PANTHER" id="PTHR30566:SF25">
    <property type="entry name" value="INNER MEMBRANE PROTEIN"/>
    <property type="match status" value="1"/>
</dbReference>
<dbReference type="Gene3D" id="1.10.287.1260">
    <property type="match status" value="1"/>
</dbReference>
<protein>
    <submittedName>
        <fullName evidence="7">Mechanosensitive ion channel protein MscS</fullName>
    </submittedName>
</protein>
<proteinExistence type="predicted"/>
<feature type="transmembrane region" description="Helical" evidence="5">
    <location>
        <begin position="167"/>
        <end position="186"/>
    </location>
</feature>
<feature type="transmembrane region" description="Helical" evidence="5">
    <location>
        <begin position="94"/>
        <end position="117"/>
    </location>
</feature>
<dbReference type="InterPro" id="IPR010920">
    <property type="entry name" value="LSM_dom_sf"/>
</dbReference>
<dbReference type="Pfam" id="PF00924">
    <property type="entry name" value="MS_channel_2nd"/>
    <property type="match status" value="1"/>
</dbReference>
<feature type="transmembrane region" description="Helical" evidence="5">
    <location>
        <begin position="66"/>
        <end position="82"/>
    </location>
</feature>
<keyword evidence="4 5" id="KW-0472">Membrane</keyword>
<dbReference type="SUPFAM" id="SSF50182">
    <property type="entry name" value="Sm-like ribonucleoproteins"/>
    <property type="match status" value="1"/>
</dbReference>
<comment type="subcellular location">
    <subcellularLocation>
        <location evidence="1">Membrane</location>
    </subcellularLocation>
</comment>
<reference evidence="7 8" key="1">
    <citation type="journal article" date="2016" name="C (Basel)">
        <title>Selective Growth of and Electricity Production by Marine Exoelectrogenic Bacteria in Self-Aggregated Hydrogel of Microbially Reduced Graphene Oxide.</title>
        <authorList>
            <person name="Yoshida N."/>
            <person name="Goto Y."/>
            <person name="Miyata Y."/>
        </authorList>
    </citation>
    <scope>NUCLEOTIDE SEQUENCE [LARGE SCALE GENOMIC DNA]</scope>
    <source>
        <strain evidence="7 8">NIT-T3</strain>
    </source>
</reference>
<evidence type="ECO:0000259" key="6">
    <source>
        <dbReference type="Pfam" id="PF00924"/>
    </source>
</evidence>